<sequence>MVEKMMKSFGLLMVMILLLMGCTDVQAPSVEVDEQEEALQQDDATTAEEVVEEDNPVEAVETEKNVASIITLEDLSEFQDHMVVMSGIRYEEEVLFMAAIESIFEGQSVFYEEEILTLEAYMETSFFDNTSFLYQADIDNNGEEDLVITYKFAGTGMFSSIDTLFLKEGSSYRQVIMGEELITNFLDLVTYDGLTYVYTSSSGVDLIYIWENEGLKQIFDESTLADNSHLDMDYTLLDQRVQETYGIETLEQDLLDSDIDFSLSTGYTNLEILTTYFKFKEFMGSGNKEALANMVEFPLEVERDGDRIKLYNKEDFLEHYDWIINEDIRSIVASSTSEEIFASWRGAMIGNGEIWFTDHIYAIY</sequence>
<dbReference type="OrthoDB" id="116695at2"/>
<proteinExistence type="predicted"/>
<name>A0A3P7NUQ4_9FIRM</name>
<dbReference type="AlphaFoldDB" id="A0A3P7NUQ4"/>
<feature type="signal peptide" evidence="1">
    <location>
        <begin position="1"/>
        <end position="27"/>
    </location>
</feature>
<evidence type="ECO:0000313" key="3">
    <source>
        <dbReference type="Proteomes" id="UP000279029"/>
    </source>
</evidence>
<dbReference type="EMBL" id="LR130778">
    <property type="protein sequence ID" value="VDN46615.1"/>
    <property type="molecule type" value="Genomic_DNA"/>
</dbReference>
<evidence type="ECO:0000313" key="2">
    <source>
        <dbReference type="EMBL" id="VDN46615.1"/>
    </source>
</evidence>
<organism evidence="2 3">
    <name type="scientific">Petrocella atlantisensis</name>
    <dbReference type="NCBI Taxonomy" id="2173034"/>
    <lineage>
        <taxon>Bacteria</taxon>
        <taxon>Bacillati</taxon>
        <taxon>Bacillota</taxon>
        <taxon>Clostridia</taxon>
        <taxon>Lachnospirales</taxon>
        <taxon>Vallitaleaceae</taxon>
        <taxon>Petrocella</taxon>
    </lineage>
</organism>
<keyword evidence="1" id="KW-0732">Signal</keyword>
<protein>
    <submittedName>
        <fullName evidence="2">Uncharacterized protein</fullName>
    </submittedName>
</protein>
<gene>
    <name evidence="2" type="ORF">PATL70BA_0747</name>
</gene>
<keyword evidence="3" id="KW-1185">Reference proteome</keyword>
<feature type="chain" id="PRO_5017972639" evidence="1">
    <location>
        <begin position="28"/>
        <end position="364"/>
    </location>
</feature>
<dbReference type="Proteomes" id="UP000279029">
    <property type="component" value="Chromosome"/>
</dbReference>
<dbReference type="PROSITE" id="PS51257">
    <property type="entry name" value="PROKAR_LIPOPROTEIN"/>
    <property type="match status" value="1"/>
</dbReference>
<accession>A0A3P7NUQ4</accession>
<evidence type="ECO:0000256" key="1">
    <source>
        <dbReference type="SAM" id="SignalP"/>
    </source>
</evidence>
<dbReference type="KEGG" id="cbar:PATL70BA_0747"/>
<dbReference type="RefSeq" id="WP_125136096.1">
    <property type="nucleotide sequence ID" value="NZ_LR130778.1"/>
</dbReference>
<reference evidence="2 3" key="1">
    <citation type="submission" date="2018-09" db="EMBL/GenBank/DDBJ databases">
        <authorList>
            <person name="Postec A."/>
        </authorList>
    </citation>
    <scope>NUCLEOTIDE SEQUENCE [LARGE SCALE GENOMIC DNA]</scope>
    <source>
        <strain evidence="2">70B-A</strain>
    </source>
</reference>